<comment type="caution">
    <text evidence="1">The sequence shown here is derived from an EMBL/GenBank/DDBJ whole genome shotgun (WGS) entry which is preliminary data.</text>
</comment>
<organism evidence="1">
    <name type="scientific">bioreactor metagenome</name>
    <dbReference type="NCBI Taxonomy" id="1076179"/>
    <lineage>
        <taxon>unclassified sequences</taxon>
        <taxon>metagenomes</taxon>
        <taxon>ecological metagenomes</taxon>
    </lineage>
</organism>
<protein>
    <submittedName>
        <fullName evidence="1">Uncharacterized protein</fullName>
    </submittedName>
</protein>
<reference evidence="1" key="1">
    <citation type="submission" date="2019-08" db="EMBL/GenBank/DDBJ databases">
        <authorList>
            <person name="Kucharzyk K."/>
            <person name="Murdoch R.W."/>
            <person name="Higgins S."/>
            <person name="Loffler F."/>
        </authorList>
    </citation>
    <scope>NUCLEOTIDE SEQUENCE</scope>
</reference>
<dbReference type="EMBL" id="VSSQ01080626">
    <property type="protein sequence ID" value="MPN29776.1"/>
    <property type="molecule type" value="Genomic_DNA"/>
</dbReference>
<dbReference type="AlphaFoldDB" id="A0A645GU52"/>
<name>A0A645GU52_9ZZZZ</name>
<proteinExistence type="predicted"/>
<evidence type="ECO:0000313" key="1">
    <source>
        <dbReference type="EMBL" id="MPN29776.1"/>
    </source>
</evidence>
<accession>A0A645GU52</accession>
<gene>
    <name evidence="1" type="ORF">SDC9_177229</name>
</gene>
<sequence>MCKHNRRCRVINNHAGFCRQTVITLLKYLINHRSFPAHRINIRDSLNRDFRIGFQRFTELGDQILFCCFDRNDHRFRLSHLLHSQTADNQFIDIIGHHPIIGCDIRFAFNTVDQ</sequence>